<feature type="region of interest" description="Disordered" evidence="1">
    <location>
        <begin position="38"/>
        <end position="94"/>
    </location>
</feature>
<proteinExistence type="predicted"/>
<feature type="compositionally biased region" description="Low complexity" evidence="1">
    <location>
        <begin position="66"/>
        <end position="94"/>
    </location>
</feature>
<dbReference type="Proteomes" id="UP000315295">
    <property type="component" value="Unassembled WGS sequence"/>
</dbReference>
<dbReference type="AlphaFoldDB" id="A0A540K5Q4"/>
<dbReference type="STRING" id="106549.A0A540K5Q4"/>
<organism evidence="2 3">
    <name type="scientific">Malus baccata</name>
    <name type="common">Siberian crab apple</name>
    <name type="synonym">Pyrus baccata</name>
    <dbReference type="NCBI Taxonomy" id="106549"/>
    <lineage>
        <taxon>Eukaryota</taxon>
        <taxon>Viridiplantae</taxon>
        <taxon>Streptophyta</taxon>
        <taxon>Embryophyta</taxon>
        <taxon>Tracheophyta</taxon>
        <taxon>Spermatophyta</taxon>
        <taxon>Magnoliopsida</taxon>
        <taxon>eudicotyledons</taxon>
        <taxon>Gunneridae</taxon>
        <taxon>Pentapetalae</taxon>
        <taxon>rosids</taxon>
        <taxon>fabids</taxon>
        <taxon>Rosales</taxon>
        <taxon>Rosaceae</taxon>
        <taxon>Amygdaloideae</taxon>
        <taxon>Maleae</taxon>
        <taxon>Malus</taxon>
    </lineage>
</organism>
<dbReference type="EMBL" id="VIEB01003199">
    <property type="protein sequence ID" value="TQD69565.1"/>
    <property type="molecule type" value="Genomic_DNA"/>
</dbReference>
<evidence type="ECO:0008006" key="4">
    <source>
        <dbReference type="Google" id="ProtNLM"/>
    </source>
</evidence>
<keyword evidence="3" id="KW-1185">Reference proteome</keyword>
<evidence type="ECO:0000256" key="1">
    <source>
        <dbReference type="SAM" id="MobiDB-lite"/>
    </source>
</evidence>
<comment type="caution">
    <text evidence="2">The sequence shown here is derived from an EMBL/GenBank/DDBJ whole genome shotgun (WGS) entry which is preliminary data.</text>
</comment>
<name>A0A540K5Q4_MALBA</name>
<reference evidence="2 3" key="1">
    <citation type="journal article" date="2019" name="G3 (Bethesda)">
        <title>Sequencing of a Wild Apple (Malus baccata) Genome Unravels the Differences Between Cultivated and Wild Apple Species Regarding Disease Resistance and Cold Tolerance.</title>
        <authorList>
            <person name="Chen X."/>
        </authorList>
    </citation>
    <scope>NUCLEOTIDE SEQUENCE [LARGE SCALE GENOMIC DNA]</scope>
    <source>
        <strain evidence="3">cv. Shandingzi</strain>
        <tissue evidence="2">Leaves</tissue>
    </source>
</reference>
<evidence type="ECO:0000313" key="2">
    <source>
        <dbReference type="EMBL" id="TQD69565.1"/>
    </source>
</evidence>
<protein>
    <recommendedName>
        <fullName evidence="4">RRM domain-containing protein</fullName>
    </recommendedName>
</protein>
<feature type="region of interest" description="Disordered" evidence="1">
    <location>
        <begin position="1"/>
        <end position="25"/>
    </location>
</feature>
<gene>
    <name evidence="2" type="ORF">C1H46_044902</name>
</gene>
<feature type="compositionally biased region" description="Polar residues" evidence="1">
    <location>
        <begin position="1"/>
        <end position="14"/>
    </location>
</feature>
<sequence length="160" mass="16156">MDAKSVYSSSSSGFRTPPPYSHAQTAASKSYKYLRSYSDNHSAAPPAAMDGRAVTDGGDGDDAAADDGVPAALHALQGGSSSSSPQSVPAEASGCGVSVATAAAEAAAAAAVAVTKKQGPGDEVKIIRVGDLHHWMDETYLHGCFAHTGQVSSLKSSLFV</sequence>
<evidence type="ECO:0000313" key="3">
    <source>
        <dbReference type="Proteomes" id="UP000315295"/>
    </source>
</evidence>
<accession>A0A540K5Q4</accession>